<name>X1CL33_9ZZZZ</name>
<evidence type="ECO:0000313" key="2">
    <source>
        <dbReference type="EMBL" id="GAG93722.1"/>
    </source>
</evidence>
<feature type="domain" description="DUF6754" evidence="1">
    <location>
        <begin position="1"/>
        <end position="209"/>
    </location>
</feature>
<reference evidence="2" key="1">
    <citation type="journal article" date="2014" name="Front. Microbiol.">
        <title>High frequency of phylogenetically diverse reductive dehalogenase-homologous genes in deep subseafloor sedimentary metagenomes.</title>
        <authorList>
            <person name="Kawai M."/>
            <person name="Futagami T."/>
            <person name="Toyoda A."/>
            <person name="Takaki Y."/>
            <person name="Nishi S."/>
            <person name="Hori S."/>
            <person name="Arai W."/>
            <person name="Tsubouchi T."/>
            <person name="Morono Y."/>
            <person name="Uchiyama I."/>
            <person name="Ito T."/>
            <person name="Fujiyama A."/>
            <person name="Inagaki F."/>
            <person name="Takami H."/>
        </authorList>
    </citation>
    <scope>NUCLEOTIDE SEQUENCE</scope>
    <source>
        <strain evidence="2">Expedition CK06-06</strain>
    </source>
</reference>
<organism evidence="2">
    <name type="scientific">marine sediment metagenome</name>
    <dbReference type="NCBI Taxonomy" id="412755"/>
    <lineage>
        <taxon>unclassified sequences</taxon>
        <taxon>metagenomes</taxon>
        <taxon>ecological metagenomes</taxon>
    </lineage>
</organism>
<accession>X1CL33</accession>
<comment type="caution">
    <text evidence="2">The sequence shown here is derived from an EMBL/GenBank/DDBJ whole genome shotgun (WGS) entry which is preliminary data.</text>
</comment>
<protein>
    <recommendedName>
        <fullName evidence="1">DUF6754 domain-containing protein</fullName>
    </recommendedName>
</protein>
<gene>
    <name evidence="2" type="ORF">S01H4_38720</name>
</gene>
<feature type="non-terminal residue" evidence="2">
    <location>
        <position position="1"/>
    </location>
</feature>
<proteinExistence type="predicted"/>
<dbReference type="AlphaFoldDB" id="X1CL33"/>
<dbReference type="Pfam" id="PF20539">
    <property type="entry name" value="DUF6754"/>
    <property type="match status" value="1"/>
</dbReference>
<dbReference type="InterPro" id="IPR046642">
    <property type="entry name" value="DUF6754"/>
</dbReference>
<evidence type="ECO:0000259" key="1">
    <source>
        <dbReference type="Pfam" id="PF20539"/>
    </source>
</evidence>
<dbReference type="EMBL" id="BART01020904">
    <property type="protein sequence ID" value="GAG93722.1"/>
    <property type="molecule type" value="Genomic_DNA"/>
</dbReference>
<sequence>IGRAVETGRPVFDIIGMGQFTDAYATQTIAALSVLSHVATLSAKLGAELIAPQARVDVMPVAIELVKDAYRAEGKLDELNVDEQLPYLSGTQFAWASGIIGMAARLKPAANIMIGPFWAESMMFAETFDRIGSMQVGGTARTYQIPFFAALCDYVLIGEEIFAAGAYVSGDPQQIGSIAAQDWFKLAAIGLSTVGALLSSVGVNIIAEMLSW</sequence>